<keyword evidence="7 8" id="KW-0066">ATP synthesis</keyword>
<organism evidence="11 12">
    <name type="scientific">Flexivirga oryzae</name>
    <dbReference type="NCBI Taxonomy" id="1794944"/>
    <lineage>
        <taxon>Bacteria</taxon>
        <taxon>Bacillati</taxon>
        <taxon>Actinomycetota</taxon>
        <taxon>Actinomycetes</taxon>
        <taxon>Micrococcales</taxon>
        <taxon>Dermacoccaceae</taxon>
        <taxon>Flexivirga</taxon>
    </lineage>
</organism>
<evidence type="ECO:0000256" key="2">
    <source>
        <dbReference type="ARBA" id="ARBA00005712"/>
    </source>
</evidence>
<keyword evidence="6 8" id="KW-0139">CF(1)</keyword>
<keyword evidence="3 8" id="KW-0813">Transport</keyword>
<evidence type="ECO:0000313" key="12">
    <source>
        <dbReference type="Proteomes" id="UP000559182"/>
    </source>
</evidence>
<proteinExistence type="inferred from homology"/>
<keyword evidence="5 8" id="KW-0472">Membrane</keyword>
<evidence type="ECO:0000256" key="4">
    <source>
        <dbReference type="ARBA" id="ARBA00023065"/>
    </source>
</evidence>
<sequence>MSLQVEIVAPDRIVWSGEARQLFARTIEGEIGILPQHEPLLAVLGDGDVHIDPVGGDRETITVNGGFISVDNDKVTLVAEHVDAANLGV</sequence>
<keyword evidence="8" id="KW-0375">Hydrogen ion transport</keyword>
<dbReference type="EMBL" id="JACHVQ010000001">
    <property type="protein sequence ID" value="MBB2890275.1"/>
    <property type="molecule type" value="Genomic_DNA"/>
</dbReference>
<gene>
    <name evidence="8" type="primary">atpC</name>
    <name evidence="11" type="ORF">FHU39_000259</name>
</gene>
<dbReference type="PANTHER" id="PTHR13822">
    <property type="entry name" value="ATP SYNTHASE DELTA/EPSILON CHAIN"/>
    <property type="match status" value="1"/>
</dbReference>
<evidence type="ECO:0000313" key="11">
    <source>
        <dbReference type="EMBL" id="MBB2890275.1"/>
    </source>
</evidence>
<dbReference type="Pfam" id="PF02823">
    <property type="entry name" value="ATP-synt_DE_N"/>
    <property type="match status" value="1"/>
</dbReference>
<comment type="function">
    <text evidence="8">Produces ATP from ADP in the presence of a proton gradient across the membrane.</text>
</comment>
<dbReference type="GO" id="GO:0005524">
    <property type="term" value="F:ATP binding"/>
    <property type="evidence" value="ECO:0007669"/>
    <property type="project" value="UniProtKB-UniRule"/>
</dbReference>
<accession>A0A839N4X6</accession>
<reference evidence="11 12" key="1">
    <citation type="submission" date="2020-08" db="EMBL/GenBank/DDBJ databases">
        <title>Sequencing the genomes of 1000 actinobacteria strains.</title>
        <authorList>
            <person name="Klenk H.-P."/>
        </authorList>
    </citation>
    <scope>NUCLEOTIDE SEQUENCE [LARGE SCALE GENOMIC DNA]</scope>
    <source>
        <strain evidence="11 12">DSM 105369</strain>
    </source>
</reference>
<evidence type="ECO:0000259" key="10">
    <source>
        <dbReference type="Pfam" id="PF02823"/>
    </source>
</evidence>
<dbReference type="InterPro" id="IPR001469">
    <property type="entry name" value="ATP_synth_F1_dsu/esu"/>
</dbReference>
<dbReference type="PANTHER" id="PTHR13822:SF10">
    <property type="entry name" value="ATP SYNTHASE EPSILON CHAIN, CHLOROPLASTIC"/>
    <property type="match status" value="1"/>
</dbReference>
<dbReference type="Proteomes" id="UP000559182">
    <property type="component" value="Unassembled WGS sequence"/>
</dbReference>
<dbReference type="SUPFAM" id="SSF51344">
    <property type="entry name" value="Epsilon subunit of F1F0-ATP synthase N-terminal domain"/>
    <property type="match status" value="1"/>
</dbReference>
<comment type="subunit">
    <text evidence="8 9">F-type ATPases have 2 components, CF(1) - the catalytic core - and CF(0) - the membrane proton channel. CF(1) has five subunits: alpha(3), beta(3), gamma(1), delta(1), epsilon(1). CF(0) has three main subunits: a, b and c.</text>
</comment>
<feature type="domain" description="ATP synthase F1 complex delta/epsilon subunit N-terminal" evidence="10">
    <location>
        <begin position="3"/>
        <end position="81"/>
    </location>
</feature>
<keyword evidence="4 8" id="KW-0406">Ion transport</keyword>
<protein>
    <recommendedName>
        <fullName evidence="8">ATP synthase epsilon chain</fullName>
    </recommendedName>
    <alternativeName>
        <fullName evidence="8">ATP synthase F1 sector epsilon subunit</fullName>
    </alternativeName>
    <alternativeName>
        <fullName evidence="8">F-ATPase epsilon subunit</fullName>
    </alternativeName>
</protein>
<evidence type="ECO:0000256" key="5">
    <source>
        <dbReference type="ARBA" id="ARBA00023136"/>
    </source>
</evidence>
<dbReference type="AlphaFoldDB" id="A0A839N4X6"/>
<dbReference type="InterPro" id="IPR020546">
    <property type="entry name" value="ATP_synth_F1_dsu/esu_N"/>
</dbReference>
<comment type="similarity">
    <text evidence="2 8 9">Belongs to the ATPase epsilon chain family.</text>
</comment>
<dbReference type="CDD" id="cd12152">
    <property type="entry name" value="F1-ATPase_delta"/>
    <property type="match status" value="1"/>
</dbReference>
<comment type="caution">
    <text evidence="11">The sequence shown here is derived from an EMBL/GenBank/DDBJ whole genome shotgun (WGS) entry which is preliminary data.</text>
</comment>
<name>A0A839N4X6_9MICO</name>
<dbReference type="NCBIfam" id="NF009977">
    <property type="entry name" value="PRK13442.1"/>
    <property type="match status" value="1"/>
</dbReference>
<evidence type="ECO:0000256" key="1">
    <source>
        <dbReference type="ARBA" id="ARBA00004202"/>
    </source>
</evidence>
<evidence type="ECO:0000256" key="8">
    <source>
        <dbReference type="HAMAP-Rule" id="MF_00530"/>
    </source>
</evidence>
<evidence type="ECO:0000256" key="9">
    <source>
        <dbReference type="RuleBase" id="RU003656"/>
    </source>
</evidence>
<evidence type="ECO:0000256" key="6">
    <source>
        <dbReference type="ARBA" id="ARBA00023196"/>
    </source>
</evidence>
<dbReference type="RefSeq" id="WP_343065684.1">
    <property type="nucleotide sequence ID" value="NZ_JACHVQ010000001.1"/>
</dbReference>
<dbReference type="NCBIfam" id="TIGR01216">
    <property type="entry name" value="ATP_synt_epsi"/>
    <property type="match status" value="1"/>
</dbReference>
<evidence type="ECO:0000256" key="7">
    <source>
        <dbReference type="ARBA" id="ARBA00023310"/>
    </source>
</evidence>
<dbReference type="GO" id="GO:0045259">
    <property type="term" value="C:proton-transporting ATP synthase complex"/>
    <property type="evidence" value="ECO:0007669"/>
    <property type="project" value="UniProtKB-KW"/>
</dbReference>
<dbReference type="HAMAP" id="MF_00530">
    <property type="entry name" value="ATP_synth_epsil_bac"/>
    <property type="match status" value="1"/>
</dbReference>
<comment type="subcellular location">
    <subcellularLocation>
        <location evidence="1 8">Cell membrane</location>
        <topology evidence="1 8">Peripheral membrane protein</topology>
    </subcellularLocation>
</comment>
<keyword evidence="12" id="KW-1185">Reference proteome</keyword>
<keyword evidence="8" id="KW-1003">Cell membrane</keyword>
<dbReference type="Gene3D" id="2.60.15.10">
    <property type="entry name" value="F0F1 ATP synthase delta/epsilon subunit, N-terminal"/>
    <property type="match status" value="1"/>
</dbReference>
<dbReference type="GO" id="GO:0005886">
    <property type="term" value="C:plasma membrane"/>
    <property type="evidence" value="ECO:0007669"/>
    <property type="project" value="UniProtKB-SubCell"/>
</dbReference>
<dbReference type="GO" id="GO:0046933">
    <property type="term" value="F:proton-transporting ATP synthase activity, rotational mechanism"/>
    <property type="evidence" value="ECO:0007669"/>
    <property type="project" value="UniProtKB-UniRule"/>
</dbReference>
<evidence type="ECO:0000256" key="3">
    <source>
        <dbReference type="ARBA" id="ARBA00022448"/>
    </source>
</evidence>
<dbReference type="InterPro" id="IPR036771">
    <property type="entry name" value="ATPsynth_dsu/esu_N"/>
</dbReference>